<proteinExistence type="predicted"/>
<keyword evidence="2" id="KW-1185">Reference proteome</keyword>
<evidence type="ECO:0000313" key="2">
    <source>
        <dbReference type="Proteomes" id="UP000009026"/>
    </source>
</evidence>
<dbReference type="InterPro" id="IPR052913">
    <property type="entry name" value="Glycopeptide_resist_protein"/>
</dbReference>
<protein>
    <submittedName>
        <fullName evidence="1">Vancomycin B-type resistance protein VanW</fullName>
    </submittedName>
</protein>
<dbReference type="PATRIC" id="fig|1297742.4.peg.1913"/>
<reference evidence="1 2" key="1">
    <citation type="journal article" date="2016" name="PLoS ONE">
        <title>Complete Genome Sequence and Comparative Genomics of a Novel Myxobacterium Myxococcus hansupus.</title>
        <authorList>
            <person name="Sharma G."/>
            <person name="Narwani T."/>
            <person name="Subramanian S."/>
        </authorList>
    </citation>
    <scope>NUCLEOTIDE SEQUENCE [LARGE SCALE GENOMIC DNA]</scope>
    <source>
        <strain evidence="2">mixupus</strain>
    </source>
</reference>
<dbReference type="AlphaFoldDB" id="A0A0H4WUK1"/>
<dbReference type="KEGG" id="mym:A176_001892"/>
<dbReference type="PANTHER" id="PTHR35788">
    <property type="entry name" value="EXPORTED PROTEIN-RELATED"/>
    <property type="match status" value="1"/>
</dbReference>
<dbReference type="PANTHER" id="PTHR35788:SF1">
    <property type="entry name" value="EXPORTED PROTEIN"/>
    <property type="match status" value="1"/>
</dbReference>
<sequence length="299" mass="33030">MPSSPIAPRLLELSAHALLWRRSKQVMHQANRLVRWSATPERWPRPVLAPMHEKGVLLGSHTVNLERADADADPVLEAGKKHNVRLAAPAFDGLLLAPDRPLSFWRTLGRLSARKGYRHGLALSGGCLTPSIGGGICLLANALFELAARQGWHILERWGHTMEAVPPPPGTLWGMDATVAWPYVDLVVAPREGPVRLGARVLDGKLRLSLHGAHAPRTRSRLWSEDESLLELPEGTLRINRIVRRVEDTGSGAVLEERTIAENRRRLLNPEARKRTCITCGETACHARVEVPRSEVPAP</sequence>
<organism evidence="1 2">
    <name type="scientific">Pseudomyxococcus hansupus</name>
    <dbReference type="NCBI Taxonomy" id="1297742"/>
    <lineage>
        <taxon>Bacteria</taxon>
        <taxon>Pseudomonadati</taxon>
        <taxon>Myxococcota</taxon>
        <taxon>Myxococcia</taxon>
        <taxon>Myxococcales</taxon>
        <taxon>Cystobacterineae</taxon>
        <taxon>Myxococcaceae</taxon>
        <taxon>Pseudomyxococcus</taxon>
    </lineage>
</organism>
<dbReference type="Pfam" id="PF04294">
    <property type="entry name" value="VanW"/>
    <property type="match status" value="1"/>
</dbReference>
<dbReference type="EMBL" id="CP012109">
    <property type="protein sequence ID" value="AKQ64980.1"/>
    <property type="molecule type" value="Genomic_DNA"/>
</dbReference>
<gene>
    <name evidence="1" type="ORF">A176_001892</name>
</gene>
<evidence type="ECO:0000313" key="1">
    <source>
        <dbReference type="EMBL" id="AKQ64980.1"/>
    </source>
</evidence>
<dbReference type="Proteomes" id="UP000009026">
    <property type="component" value="Chromosome"/>
</dbReference>
<dbReference type="eggNOG" id="COG2720">
    <property type="taxonomic scope" value="Bacteria"/>
</dbReference>
<dbReference type="STRING" id="1297742.A176_001892"/>
<name>A0A0H4WUK1_9BACT</name>
<accession>A0A0H4WUK1</accession>
<dbReference type="RefSeq" id="WP_002634241.1">
    <property type="nucleotide sequence ID" value="NZ_CP012109.1"/>
</dbReference>
<dbReference type="InterPro" id="IPR007391">
    <property type="entry name" value="Vancomycin_resist_VanW"/>
</dbReference>